<dbReference type="Pfam" id="PF00069">
    <property type="entry name" value="Pkinase"/>
    <property type="match status" value="1"/>
</dbReference>
<name>A0A834YBJ9_TETSI</name>
<dbReference type="InterPro" id="IPR000719">
    <property type="entry name" value="Prot_kinase_dom"/>
</dbReference>
<dbReference type="PANTHER" id="PTHR48016:SF29">
    <property type="entry name" value="MITOGEN-ACTIVATED PROTEIN KINASE KINASE KINASE 1-RELATED"/>
    <property type="match status" value="1"/>
</dbReference>
<keyword evidence="2" id="KW-0723">Serine/threonine-protein kinase</keyword>
<dbReference type="AlphaFoldDB" id="A0A834YBJ9"/>
<feature type="domain" description="Protein kinase" evidence="7">
    <location>
        <begin position="1"/>
        <end position="300"/>
    </location>
</feature>
<evidence type="ECO:0000256" key="4">
    <source>
        <dbReference type="ARBA" id="ARBA00022741"/>
    </source>
</evidence>
<accession>A0A834YBJ9</accession>
<evidence type="ECO:0000256" key="5">
    <source>
        <dbReference type="ARBA" id="ARBA00022777"/>
    </source>
</evidence>
<dbReference type="InterPro" id="IPR011009">
    <property type="entry name" value="Kinase-like_dom_sf"/>
</dbReference>
<evidence type="ECO:0000313" key="9">
    <source>
        <dbReference type="Proteomes" id="UP000655225"/>
    </source>
</evidence>
<dbReference type="GO" id="GO:0005737">
    <property type="term" value="C:cytoplasm"/>
    <property type="evidence" value="ECO:0007669"/>
    <property type="project" value="TreeGrafter"/>
</dbReference>
<keyword evidence="9" id="KW-1185">Reference proteome</keyword>
<evidence type="ECO:0000256" key="6">
    <source>
        <dbReference type="ARBA" id="ARBA00022840"/>
    </source>
</evidence>
<protein>
    <recommendedName>
        <fullName evidence="7">Protein kinase domain-containing protein</fullName>
    </recommendedName>
</protein>
<sequence>MREDEVIVVQCELVGEGNRSEKHENLVADSNRRRSEMECTVVEILTRDFSSMASEPMYIILPNGRFRRNINRWIKGELLGSGAFGTVYKGITEDIKCANILVDASGSVKIADFGLAKATNLNDVKSFQGSAFWMAPEVVNRKTPSYGLAADIWSLGCTVLEMLTHQCHTTLWNLVSIMLNVNDLIDFWNSSCDLSLNSSIAYIWADMVILVELVLLLLPDGAPSHVVFLLSSRTVVNWIAQIAIGSQYNQMEALFKIWNGIPPPIPNFQSRDARDFILQCLQVNPDNRPTAAQLLHHPFVSN</sequence>
<dbReference type="EMBL" id="JABCRI010000094">
    <property type="protein sequence ID" value="KAF8376756.1"/>
    <property type="molecule type" value="Genomic_DNA"/>
</dbReference>
<gene>
    <name evidence="8" type="ORF">HHK36_031575</name>
</gene>
<keyword evidence="6" id="KW-0067">ATP-binding</keyword>
<keyword evidence="4" id="KW-0547">Nucleotide-binding</keyword>
<dbReference type="GO" id="GO:0004709">
    <property type="term" value="F:MAP kinase kinase kinase activity"/>
    <property type="evidence" value="ECO:0007669"/>
    <property type="project" value="TreeGrafter"/>
</dbReference>
<proteinExistence type="inferred from homology"/>
<evidence type="ECO:0000256" key="2">
    <source>
        <dbReference type="ARBA" id="ARBA00022527"/>
    </source>
</evidence>
<keyword evidence="3" id="KW-0808">Transferase</keyword>
<organism evidence="8 9">
    <name type="scientific">Tetracentron sinense</name>
    <name type="common">Spur-leaf</name>
    <dbReference type="NCBI Taxonomy" id="13715"/>
    <lineage>
        <taxon>Eukaryota</taxon>
        <taxon>Viridiplantae</taxon>
        <taxon>Streptophyta</taxon>
        <taxon>Embryophyta</taxon>
        <taxon>Tracheophyta</taxon>
        <taxon>Spermatophyta</taxon>
        <taxon>Magnoliopsida</taxon>
        <taxon>Trochodendrales</taxon>
        <taxon>Trochodendraceae</taxon>
        <taxon>Tetracentron</taxon>
    </lineage>
</organism>
<keyword evidence="5" id="KW-0418">Kinase</keyword>
<comment type="caution">
    <text evidence="8">The sequence shown here is derived from an EMBL/GenBank/DDBJ whole genome shotgun (WGS) entry which is preliminary data.</text>
</comment>
<evidence type="ECO:0000259" key="7">
    <source>
        <dbReference type="PROSITE" id="PS50011"/>
    </source>
</evidence>
<evidence type="ECO:0000256" key="3">
    <source>
        <dbReference type="ARBA" id="ARBA00022679"/>
    </source>
</evidence>
<dbReference type="Proteomes" id="UP000655225">
    <property type="component" value="Unassembled WGS sequence"/>
</dbReference>
<dbReference type="SUPFAM" id="SSF56112">
    <property type="entry name" value="Protein kinase-like (PK-like)"/>
    <property type="match status" value="1"/>
</dbReference>
<dbReference type="PROSITE" id="PS50011">
    <property type="entry name" value="PROTEIN_KINASE_DOM"/>
    <property type="match status" value="1"/>
</dbReference>
<dbReference type="PANTHER" id="PTHR48016">
    <property type="entry name" value="MAP KINASE KINASE KINASE SSK2-RELATED-RELATED"/>
    <property type="match status" value="1"/>
</dbReference>
<dbReference type="GO" id="GO:0005524">
    <property type="term" value="F:ATP binding"/>
    <property type="evidence" value="ECO:0007669"/>
    <property type="project" value="UniProtKB-KW"/>
</dbReference>
<comment type="similarity">
    <text evidence="1">Belongs to the protein kinase superfamily. STE Ser/Thr protein kinase family. MAP kinase kinase kinase subfamily.</text>
</comment>
<dbReference type="SMART" id="SM00220">
    <property type="entry name" value="S_TKc"/>
    <property type="match status" value="1"/>
</dbReference>
<reference evidence="8 9" key="1">
    <citation type="submission" date="2020-04" db="EMBL/GenBank/DDBJ databases">
        <title>Plant Genome Project.</title>
        <authorList>
            <person name="Zhang R.-G."/>
        </authorList>
    </citation>
    <scope>NUCLEOTIDE SEQUENCE [LARGE SCALE GENOMIC DNA]</scope>
    <source>
        <strain evidence="8">YNK0</strain>
        <tissue evidence="8">Leaf</tissue>
    </source>
</reference>
<dbReference type="OrthoDB" id="266718at2759"/>
<evidence type="ECO:0000256" key="1">
    <source>
        <dbReference type="ARBA" id="ARBA00006529"/>
    </source>
</evidence>
<evidence type="ECO:0000313" key="8">
    <source>
        <dbReference type="EMBL" id="KAF8376756.1"/>
    </source>
</evidence>
<dbReference type="Gene3D" id="1.10.510.10">
    <property type="entry name" value="Transferase(Phosphotransferase) domain 1"/>
    <property type="match status" value="2"/>
</dbReference>
<dbReference type="InterPro" id="IPR050538">
    <property type="entry name" value="MAP_kinase_kinase_kinase"/>
</dbReference>